<feature type="coiled-coil region" evidence="1">
    <location>
        <begin position="49"/>
        <end position="83"/>
    </location>
</feature>
<dbReference type="Ensembl" id="ENSEBUT00000003086.1">
    <property type="protein sequence ID" value="ENSEBUP00000002727.1"/>
    <property type="gene ID" value="ENSEBUG00000002076.1"/>
</dbReference>
<dbReference type="Proteomes" id="UP000694388">
    <property type="component" value="Unplaced"/>
</dbReference>
<keyword evidence="1" id="KW-0175">Coiled coil</keyword>
<keyword evidence="3" id="KW-1185">Reference proteome</keyword>
<sequence length="315" mass="35684">MLPDPDMGTVWLRMSLGNLKEKLGAVRLRGPLRGATPLSKDGPARRLSCSDLEVNEEDLLEEISRLKMELEMHKEVVRLLKQALQSEKCGGEVCRSRTNLSQRTLNEAQKNVVKLSTRIHSTMPIASNSEEEEFEEGNILDKEPECNTELEKLKLQVTELTELNSTYIAVINAKDDVVMRLTSKLEDMERRAAEMPRSPPHSPNDQDLNVKLAKLQDDVQAYKMQNNFLNKEIMELNDLWKGVQQRGKMLHEKNIQLEARLCQVESKHLILLQEVAESVRAGHASSSQEVVSQLIEEAMEPNGGKLPGNNIKMLR</sequence>
<evidence type="ECO:0000313" key="3">
    <source>
        <dbReference type="Proteomes" id="UP000694388"/>
    </source>
</evidence>
<dbReference type="AlphaFoldDB" id="A0A8C4N7F4"/>
<protein>
    <submittedName>
        <fullName evidence="2">Uncharacterized protein</fullName>
    </submittedName>
</protein>
<reference evidence="2" key="1">
    <citation type="submission" date="2025-08" db="UniProtKB">
        <authorList>
            <consortium name="Ensembl"/>
        </authorList>
    </citation>
    <scope>IDENTIFICATION</scope>
</reference>
<organism evidence="2 3">
    <name type="scientific">Eptatretus burgeri</name>
    <name type="common">Inshore hagfish</name>
    <dbReference type="NCBI Taxonomy" id="7764"/>
    <lineage>
        <taxon>Eukaryota</taxon>
        <taxon>Metazoa</taxon>
        <taxon>Chordata</taxon>
        <taxon>Craniata</taxon>
        <taxon>Vertebrata</taxon>
        <taxon>Cyclostomata</taxon>
        <taxon>Myxini</taxon>
        <taxon>Myxiniformes</taxon>
        <taxon>Myxinidae</taxon>
        <taxon>Eptatretinae</taxon>
        <taxon>Eptatretus</taxon>
    </lineage>
</organism>
<feature type="coiled-coil region" evidence="1">
    <location>
        <begin position="171"/>
        <end position="239"/>
    </location>
</feature>
<evidence type="ECO:0000256" key="1">
    <source>
        <dbReference type="SAM" id="Coils"/>
    </source>
</evidence>
<name>A0A8C4N7F4_EPTBU</name>
<accession>A0A8C4N7F4</accession>
<proteinExistence type="predicted"/>
<evidence type="ECO:0000313" key="2">
    <source>
        <dbReference type="Ensembl" id="ENSEBUP00000002727.1"/>
    </source>
</evidence>
<reference evidence="2" key="2">
    <citation type="submission" date="2025-09" db="UniProtKB">
        <authorList>
            <consortium name="Ensembl"/>
        </authorList>
    </citation>
    <scope>IDENTIFICATION</scope>
</reference>